<keyword evidence="12" id="KW-1185">Reference proteome</keyword>
<dbReference type="CDD" id="cd06261">
    <property type="entry name" value="TM_PBP2"/>
    <property type="match status" value="1"/>
</dbReference>
<feature type="transmembrane region" description="Helical" evidence="9">
    <location>
        <begin position="60"/>
        <end position="84"/>
    </location>
</feature>
<dbReference type="NCBIfam" id="TIGR01726">
    <property type="entry name" value="HEQRo_perm_3TM"/>
    <property type="match status" value="1"/>
</dbReference>
<name>A0ABY2XZX0_9HYPH</name>
<keyword evidence="8 9" id="KW-0472">Membrane</keyword>
<dbReference type="PANTHER" id="PTHR30614">
    <property type="entry name" value="MEMBRANE COMPONENT OF AMINO ACID ABC TRANSPORTER"/>
    <property type="match status" value="1"/>
</dbReference>
<evidence type="ECO:0000256" key="5">
    <source>
        <dbReference type="ARBA" id="ARBA00022692"/>
    </source>
</evidence>
<feature type="transmembrane region" description="Helical" evidence="9">
    <location>
        <begin position="254"/>
        <end position="275"/>
    </location>
</feature>
<accession>A0ABY2XZX0</accession>
<evidence type="ECO:0000256" key="1">
    <source>
        <dbReference type="ARBA" id="ARBA00004429"/>
    </source>
</evidence>
<keyword evidence="5 9" id="KW-0812">Transmembrane</keyword>
<keyword evidence="4" id="KW-1003">Cell membrane</keyword>
<dbReference type="Pfam" id="PF00528">
    <property type="entry name" value="BPD_transp_1"/>
    <property type="match status" value="1"/>
</dbReference>
<evidence type="ECO:0000313" key="11">
    <source>
        <dbReference type="EMBL" id="TNV09338.1"/>
    </source>
</evidence>
<evidence type="ECO:0000256" key="3">
    <source>
        <dbReference type="ARBA" id="ARBA00022448"/>
    </source>
</evidence>
<feature type="transmembrane region" description="Helical" evidence="9">
    <location>
        <begin position="149"/>
        <end position="167"/>
    </location>
</feature>
<keyword evidence="6" id="KW-0029">Amino-acid transport</keyword>
<evidence type="ECO:0000256" key="7">
    <source>
        <dbReference type="ARBA" id="ARBA00022989"/>
    </source>
</evidence>
<dbReference type="Gene3D" id="1.10.3720.10">
    <property type="entry name" value="MetI-like"/>
    <property type="match status" value="1"/>
</dbReference>
<organism evidence="11 12">
    <name type="scientific">Ochrobactrum teleogrylli</name>
    <dbReference type="NCBI Taxonomy" id="2479765"/>
    <lineage>
        <taxon>Bacteria</taxon>
        <taxon>Pseudomonadati</taxon>
        <taxon>Pseudomonadota</taxon>
        <taxon>Alphaproteobacteria</taxon>
        <taxon>Hyphomicrobiales</taxon>
        <taxon>Brucellaceae</taxon>
        <taxon>Brucella/Ochrobactrum group</taxon>
        <taxon>Ochrobactrum</taxon>
    </lineage>
</organism>
<evidence type="ECO:0000256" key="4">
    <source>
        <dbReference type="ARBA" id="ARBA00022475"/>
    </source>
</evidence>
<keyword evidence="7 9" id="KW-1133">Transmembrane helix</keyword>
<evidence type="ECO:0000256" key="6">
    <source>
        <dbReference type="ARBA" id="ARBA00022970"/>
    </source>
</evidence>
<dbReference type="InterPro" id="IPR010065">
    <property type="entry name" value="AA_ABC_transptr_permease_3TM"/>
</dbReference>
<evidence type="ECO:0000313" key="12">
    <source>
        <dbReference type="Proteomes" id="UP000312784"/>
    </source>
</evidence>
<feature type="transmembrane region" description="Helical" evidence="9">
    <location>
        <begin position="20"/>
        <end position="39"/>
    </location>
</feature>
<dbReference type="InterPro" id="IPR043429">
    <property type="entry name" value="ArtM/GltK/GlnP/TcyL/YhdX-like"/>
</dbReference>
<dbReference type="InterPro" id="IPR000515">
    <property type="entry name" value="MetI-like"/>
</dbReference>
<dbReference type="Proteomes" id="UP000312784">
    <property type="component" value="Unassembled WGS sequence"/>
</dbReference>
<dbReference type="SUPFAM" id="SSF161098">
    <property type="entry name" value="MetI-like"/>
    <property type="match status" value="1"/>
</dbReference>
<reference evidence="11 12" key="1">
    <citation type="submission" date="2019-06" db="EMBL/GenBank/DDBJ databases">
        <title>Ochrobactrum cricket sp.nov., isolated from the insect Teleogryllus occipitalis living in deserted cropland.</title>
        <authorList>
            <person name="Hu M."/>
        </authorList>
    </citation>
    <scope>NUCLEOTIDE SEQUENCE [LARGE SCALE GENOMIC DNA]</scope>
    <source>
        <strain evidence="11 12">LCB8</strain>
    </source>
</reference>
<comment type="caution">
    <text evidence="11">The sequence shown here is derived from an EMBL/GenBank/DDBJ whole genome shotgun (WGS) entry which is preliminary data.</text>
</comment>
<protein>
    <submittedName>
        <fullName evidence="11">Amino acid ABC transporter permease</fullName>
    </submittedName>
</protein>
<gene>
    <name evidence="11" type="ORF">FIC94_21940</name>
</gene>
<dbReference type="RefSeq" id="WP_140026422.1">
    <property type="nucleotide sequence ID" value="NZ_JBHUFG010000015.1"/>
</dbReference>
<dbReference type="PANTHER" id="PTHR30614:SF0">
    <property type="entry name" value="L-CYSTINE TRANSPORT SYSTEM PERMEASE PROTEIN TCYL"/>
    <property type="match status" value="1"/>
</dbReference>
<keyword evidence="3 9" id="KW-0813">Transport</keyword>
<evidence type="ECO:0000256" key="8">
    <source>
        <dbReference type="ARBA" id="ARBA00023136"/>
    </source>
</evidence>
<evidence type="ECO:0000256" key="9">
    <source>
        <dbReference type="RuleBase" id="RU363032"/>
    </source>
</evidence>
<proteinExistence type="inferred from homology"/>
<feature type="domain" description="ABC transmembrane type-1" evidence="10">
    <location>
        <begin position="64"/>
        <end position="272"/>
    </location>
</feature>
<dbReference type="PROSITE" id="PS50928">
    <property type="entry name" value="ABC_TM1"/>
    <property type="match status" value="1"/>
</dbReference>
<sequence>MDASTIHPTSNLPIIHRRRWGSWVLGAIVLACVASIAWASLRAQILDFVIFKDYIFSPMIVMGAVNALVLGTLALVIATLIGFVSALMRVSGNPILSGISAVYVYLFRGTPMLIQLIFWFNAVPIMFPSIYIALPFMEMPLIDAPTTSVVTPFLAALAGLSLAEGAYMSEIIRGGILAVDRGQREAATALGMTQRKVLTQVVIPQAGRIIIPAAGNQYIMLLKSSSLASAIGYLELLRVATDIYSSNFHVVELLAVAAFWYLVMTAFATAIQTTLEKVFPQR</sequence>
<comment type="similarity">
    <text evidence="2">Belongs to the binding-protein-dependent transport system permease family. HisMQ subfamily.</text>
</comment>
<evidence type="ECO:0000259" key="10">
    <source>
        <dbReference type="PROSITE" id="PS50928"/>
    </source>
</evidence>
<dbReference type="EMBL" id="VEWL01000027">
    <property type="protein sequence ID" value="TNV09338.1"/>
    <property type="molecule type" value="Genomic_DNA"/>
</dbReference>
<comment type="subcellular location">
    <subcellularLocation>
        <location evidence="1">Cell inner membrane</location>
        <topology evidence="1">Multi-pass membrane protein</topology>
    </subcellularLocation>
    <subcellularLocation>
        <location evidence="9">Cell membrane</location>
        <topology evidence="9">Multi-pass membrane protein</topology>
    </subcellularLocation>
</comment>
<dbReference type="InterPro" id="IPR035906">
    <property type="entry name" value="MetI-like_sf"/>
</dbReference>
<evidence type="ECO:0000256" key="2">
    <source>
        <dbReference type="ARBA" id="ARBA00010072"/>
    </source>
</evidence>